<evidence type="ECO:0000313" key="5">
    <source>
        <dbReference type="Proteomes" id="UP001428774"/>
    </source>
</evidence>
<dbReference type="SUPFAM" id="SSF102546">
    <property type="entry name" value="RbsD-like"/>
    <property type="match status" value="1"/>
</dbReference>
<protein>
    <submittedName>
        <fullName evidence="4">RbsD/FucU domain-containing protein</fullName>
    </submittedName>
</protein>
<dbReference type="PANTHER" id="PTHR31690">
    <property type="entry name" value="FUCOSE MUTAROTASE"/>
    <property type="match status" value="1"/>
</dbReference>
<dbReference type="AlphaFoldDB" id="A0AAW9SQ02"/>
<dbReference type="GO" id="GO:0042806">
    <property type="term" value="F:fucose binding"/>
    <property type="evidence" value="ECO:0007669"/>
    <property type="project" value="TreeGrafter"/>
</dbReference>
<reference evidence="4 5" key="1">
    <citation type="submission" date="2024-05" db="EMBL/GenBank/DDBJ databases">
        <title>Genome sequence of Ponticoccus litoralis KCCM 90028.</title>
        <authorList>
            <person name="Kim J.M."/>
            <person name="Lee J.K."/>
            <person name="Choi B.J."/>
            <person name="Bayburt H."/>
            <person name="Baek J.H."/>
            <person name="Jeon C.O."/>
        </authorList>
    </citation>
    <scope>NUCLEOTIDE SEQUENCE [LARGE SCALE GENOMIC DNA]</scope>
    <source>
        <strain evidence="4 5">KCCM 90028</strain>
    </source>
</reference>
<evidence type="ECO:0000256" key="1">
    <source>
        <dbReference type="ARBA" id="ARBA00000223"/>
    </source>
</evidence>
<dbReference type="EMBL" id="JBDNCH010000002">
    <property type="protein sequence ID" value="MEN9060698.1"/>
    <property type="molecule type" value="Genomic_DNA"/>
</dbReference>
<dbReference type="Gene3D" id="3.40.1650.10">
    <property type="entry name" value="RbsD-like domain"/>
    <property type="match status" value="1"/>
</dbReference>
<keyword evidence="5" id="KW-1185">Reference proteome</keyword>
<dbReference type="InterPro" id="IPR023750">
    <property type="entry name" value="RbsD-like_sf"/>
</dbReference>
<dbReference type="GO" id="GO:0036373">
    <property type="term" value="F:L-fucose mutarotase activity"/>
    <property type="evidence" value="ECO:0007669"/>
    <property type="project" value="UniProtKB-EC"/>
</dbReference>
<evidence type="ECO:0000256" key="2">
    <source>
        <dbReference type="ARBA" id="ARBA00023235"/>
    </source>
</evidence>
<dbReference type="PANTHER" id="PTHR31690:SF4">
    <property type="entry name" value="FUCOSE MUTAROTASE"/>
    <property type="match status" value="1"/>
</dbReference>
<dbReference type="InterPro" id="IPR050443">
    <property type="entry name" value="RbsD/FucU_mutarotase"/>
</dbReference>
<sequence>MLHHIPALLSPDLLKTPAEMGHGDEIVIGDANFPAHAMGRRVHRMDGISATEAAKAILHLLPLDSFVEANAHVMQVVGDATASPPIFAEFQALVDTADNPAPIARLERFAFYERAQKAFAVVQTGEFRLYGNLILTKGVIGAAP</sequence>
<evidence type="ECO:0000313" key="4">
    <source>
        <dbReference type="EMBL" id="MEN9060698.1"/>
    </source>
</evidence>
<keyword evidence="2" id="KW-0413">Isomerase</keyword>
<dbReference type="InterPro" id="IPR007721">
    <property type="entry name" value="RbsD_FucU"/>
</dbReference>
<gene>
    <name evidence="4" type="ORF">ABFB10_06285</name>
</gene>
<comment type="caution">
    <text evidence="4">The sequence shown here is derived from an EMBL/GenBank/DDBJ whole genome shotgun (WGS) entry which is preliminary data.</text>
</comment>
<comment type="catalytic activity">
    <reaction evidence="1">
        <text>beta-D-ribopyranose = beta-D-ribofuranose</text>
        <dbReference type="Rhea" id="RHEA:25432"/>
        <dbReference type="ChEBI" id="CHEBI:27476"/>
        <dbReference type="ChEBI" id="CHEBI:47002"/>
        <dbReference type="EC" id="5.4.99.62"/>
    </reaction>
</comment>
<dbReference type="GO" id="GO:0006004">
    <property type="term" value="P:fucose metabolic process"/>
    <property type="evidence" value="ECO:0007669"/>
    <property type="project" value="TreeGrafter"/>
</dbReference>
<dbReference type="Pfam" id="PF05025">
    <property type="entry name" value="RbsD_FucU"/>
    <property type="match status" value="1"/>
</dbReference>
<accession>A0AAW9SQ02</accession>
<proteinExistence type="predicted"/>
<organism evidence="4 5">
    <name type="scientific">Ponticoccus litoralis</name>
    <dbReference type="NCBI Taxonomy" id="422297"/>
    <lineage>
        <taxon>Bacteria</taxon>
        <taxon>Pseudomonadati</taxon>
        <taxon>Pseudomonadota</taxon>
        <taxon>Alphaproteobacteria</taxon>
        <taxon>Rhodobacterales</taxon>
        <taxon>Roseobacteraceae</taxon>
        <taxon>Ponticoccus</taxon>
    </lineage>
</organism>
<dbReference type="Proteomes" id="UP001428774">
    <property type="component" value="Unassembled WGS sequence"/>
</dbReference>
<name>A0AAW9SQ02_9RHOB</name>
<evidence type="ECO:0000256" key="3">
    <source>
        <dbReference type="ARBA" id="ARBA00036324"/>
    </source>
</evidence>
<dbReference type="RefSeq" id="WP_347165850.1">
    <property type="nucleotide sequence ID" value="NZ_JBDNCH010000002.1"/>
</dbReference>
<comment type="catalytic activity">
    <reaction evidence="3">
        <text>alpha-L-fucose = beta-L-fucose</text>
        <dbReference type="Rhea" id="RHEA:25580"/>
        <dbReference type="ChEBI" id="CHEBI:42548"/>
        <dbReference type="ChEBI" id="CHEBI:42589"/>
        <dbReference type="EC" id="5.1.3.29"/>
    </reaction>
</comment>
<dbReference type="GO" id="GO:0062193">
    <property type="term" value="F:D-ribose pyranase activity"/>
    <property type="evidence" value="ECO:0007669"/>
    <property type="project" value="UniProtKB-EC"/>
</dbReference>